<protein>
    <submittedName>
        <fullName evidence="1">Helix-turn-helix domain-containing protein</fullName>
    </submittedName>
</protein>
<name>A0ABT3XU99_9FLAO</name>
<sequence>MKELKQPNYKKIFEDIIAEKCPERREEFSNLLQKENLSIMNVIELNNKIFGLKDRDTLTFNQKHRSYDQEAILQILAYQNKEKLNNAQLANHFKLSRNTVSKWRRLYKTLEN</sequence>
<dbReference type="Proteomes" id="UP001073122">
    <property type="component" value="Unassembled WGS sequence"/>
</dbReference>
<keyword evidence="2" id="KW-1185">Reference proteome</keyword>
<accession>A0ABT3XU99</accession>
<comment type="caution">
    <text evidence="1">The sequence shown here is derived from an EMBL/GenBank/DDBJ whole genome shotgun (WGS) entry which is preliminary data.</text>
</comment>
<gene>
    <name evidence="1" type="ORF">OF897_15095</name>
</gene>
<reference evidence="1" key="1">
    <citation type="submission" date="2022-10" db="EMBL/GenBank/DDBJ databases">
        <title>Chryseobacterium sp. nov., a novel bacterial species.</title>
        <authorList>
            <person name="Cao Y."/>
        </authorList>
    </citation>
    <scope>NUCLEOTIDE SEQUENCE</scope>
    <source>
        <strain evidence="1">CCTCC AB2015118</strain>
    </source>
</reference>
<dbReference type="RefSeq" id="WP_267266507.1">
    <property type="nucleotide sequence ID" value="NZ_JAOVZW010000018.1"/>
</dbReference>
<organism evidence="1 2">
    <name type="scientific">Chryseobacterium formosus</name>
    <dbReference type="NCBI Taxonomy" id="1537363"/>
    <lineage>
        <taxon>Bacteria</taxon>
        <taxon>Pseudomonadati</taxon>
        <taxon>Bacteroidota</taxon>
        <taxon>Flavobacteriia</taxon>
        <taxon>Flavobacteriales</taxon>
        <taxon>Weeksellaceae</taxon>
        <taxon>Chryseobacterium group</taxon>
        <taxon>Chryseobacterium</taxon>
    </lineage>
</organism>
<dbReference type="InterPro" id="IPR010921">
    <property type="entry name" value="Trp_repressor/repl_initiator"/>
</dbReference>
<proteinExistence type="predicted"/>
<dbReference type="SUPFAM" id="SSF48295">
    <property type="entry name" value="TrpR-like"/>
    <property type="match status" value="1"/>
</dbReference>
<dbReference type="EMBL" id="JAOVZW010000018">
    <property type="protein sequence ID" value="MCX8525245.1"/>
    <property type="molecule type" value="Genomic_DNA"/>
</dbReference>
<evidence type="ECO:0000313" key="1">
    <source>
        <dbReference type="EMBL" id="MCX8525245.1"/>
    </source>
</evidence>
<evidence type="ECO:0000313" key="2">
    <source>
        <dbReference type="Proteomes" id="UP001073122"/>
    </source>
</evidence>